<dbReference type="AlphaFoldDB" id="A0A6I7D029"/>
<dbReference type="EMBL" id="CP043925">
    <property type="protein sequence ID" value="QHN10261.1"/>
    <property type="molecule type" value="Genomic_DNA"/>
</dbReference>
<dbReference type="Proteomes" id="UP000464700">
    <property type="component" value="Chromosome"/>
</dbReference>
<sequence>MDRTLMTSDEVMNKLGISSRQTLWDYERRRKFPRPIRLRPKAYLRTDVYKWIKNGGASQITP</sequence>
<evidence type="ECO:0000313" key="1">
    <source>
        <dbReference type="EMBL" id="QHN10261.1"/>
    </source>
</evidence>
<accession>A0A6I7D029</accession>
<proteinExistence type="predicted"/>
<keyword evidence="2" id="KW-1185">Reference proteome</keyword>
<protein>
    <submittedName>
        <fullName evidence="1">AlpA family phage regulatory protein</fullName>
    </submittedName>
</protein>
<dbReference type="KEGG" id="pcol:F1325_07215"/>
<gene>
    <name evidence="1" type="ORF">F1325_07215</name>
</gene>
<evidence type="ECO:0000313" key="2">
    <source>
        <dbReference type="Proteomes" id="UP000464700"/>
    </source>
</evidence>
<reference evidence="1 2" key="1">
    <citation type="submission" date="2019-09" db="EMBL/GenBank/DDBJ databases">
        <title>Emergence of a chromosome-mediated tetracycline resistance gene in Proteus strain.</title>
        <authorList>
            <person name="He D."/>
            <person name="Wang L."/>
        </authorList>
    </citation>
    <scope>NUCLEOTIDE SEQUENCE [LARGE SCALE GENOMIC DNA]</scope>
    <source>
        <strain evidence="1 2">T60</strain>
    </source>
</reference>
<organism evidence="1 2">
    <name type="scientific">Proteus columbae</name>
    <dbReference type="NCBI Taxonomy" id="1987580"/>
    <lineage>
        <taxon>Bacteria</taxon>
        <taxon>Pseudomonadati</taxon>
        <taxon>Pseudomonadota</taxon>
        <taxon>Gammaproteobacteria</taxon>
        <taxon>Enterobacterales</taxon>
        <taxon>Morganellaceae</taxon>
        <taxon>Proteus</taxon>
    </lineage>
</organism>
<name>A0A6I7D029_9GAMM</name>